<dbReference type="PANTHER" id="PTHR40026">
    <property type="entry name" value="PROTEIN VEG"/>
    <property type="match status" value="1"/>
</dbReference>
<comment type="caution">
    <text evidence="1">The sequence shown here is derived from an EMBL/GenBank/DDBJ whole genome shotgun (WGS) entry which is preliminary data.</text>
</comment>
<dbReference type="EMBL" id="AZER01000003">
    <property type="protein sequence ID" value="KRL28725.1"/>
    <property type="molecule type" value="Genomic_DNA"/>
</dbReference>
<dbReference type="PATRIC" id="fig|1423746.3.peg.1536"/>
<dbReference type="Proteomes" id="UP000051445">
    <property type="component" value="Unassembled WGS sequence"/>
</dbReference>
<keyword evidence="2" id="KW-1185">Reference proteome</keyword>
<name>A0A0R1PFE9_9LACO</name>
<dbReference type="Gene3D" id="2.30.30.100">
    <property type="match status" value="1"/>
</dbReference>
<sequence length="85" mass="9503">MSYLPKSINEIKQELENRVGQKVLVTAQAGRKRVAKHHGVLSKTYPAIFVVHVNEGQGAISRISYSYTDLLTENISIDFEDEAQA</sequence>
<protein>
    <recommendedName>
        <fullName evidence="3">Veg protein</fullName>
    </recommendedName>
</protein>
<dbReference type="AlphaFoldDB" id="A0A0R1PFE9"/>
<dbReference type="GO" id="GO:0006355">
    <property type="term" value="P:regulation of DNA-templated transcription"/>
    <property type="evidence" value="ECO:0007669"/>
    <property type="project" value="InterPro"/>
</dbReference>
<dbReference type="PIRSF" id="PIRSF037257">
    <property type="entry name" value="DUF1021"/>
    <property type="match status" value="1"/>
</dbReference>
<dbReference type="PANTHER" id="PTHR40026:SF1">
    <property type="entry name" value="PROTEIN VEG"/>
    <property type="match status" value="1"/>
</dbReference>
<evidence type="ECO:0000313" key="2">
    <source>
        <dbReference type="Proteomes" id="UP000051445"/>
    </source>
</evidence>
<accession>A0A0R1PFE9</accession>
<evidence type="ECO:0008006" key="3">
    <source>
        <dbReference type="Google" id="ProtNLM"/>
    </source>
</evidence>
<dbReference type="STRING" id="1423746.FD27_GL001506"/>
<reference evidence="1 2" key="1">
    <citation type="journal article" date="2015" name="Genome Announc.">
        <title>Expanding the biotechnology potential of lactobacilli through comparative genomics of 213 strains and associated genera.</title>
        <authorList>
            <person name="Sun Z."/>
            <person name="Harris H.M."/>
            <person name="McCann A."/>
            <person name="Guo C."/>
            <person name="Argimon S."/>
            <person name="Zhang W."/>
            <person name="Yang X."/>
            <person name="Jeffery I.B."/>
            <person name="Cooney J.C."/>
            <person name="Kagawa T.F."/>
            <person name="Liu W."/>
            <person name="Song Y."/>
            <person name="Salvetti E."/>
            <person name="Wrobel A."/>
            <person name="Rasinkangas P."/>
            <person name="Parkhill J."/>
            <person name="Rea M.C."/>
            <person name="O'Sullivan O."/>
            <person name="Ritari J."/>
            <person name="Douillard F.P."/>
            <person name="Paul Ross R."/>
            <person name="Yang R."/>
            <person name="Briner A.E."/>
            <person name="Felis G.E."/>
            <person name="de Vos W.M."/>
            <person name="Barrangou R."/>
            <person name="Klaenhammer T.R."/>
            <person name="Caufield P.W."/>
            <person name="Cui Y."/>
            <person name="Zhang H."/>
            <person name="O'Toole P.W."/>
        </authorList>
    </citation>
    <scope>NUCLEOTIDE SEQUENCE [LARGE SCALE GENOMIC DNA]</scope>
    <source>
        <strain evidence="1 2">DSM 13145</strain>
    </source>
</reference>
<proteinExistence type="predicted"/>
<organism evidence="1 2">
    <name type="scientific">Limosilactobacillus frumenti DSM 13145</name>
    <dbReference type="NCBI Taxonomy" id="1423746"/>
    <lineage>
        <taxon>Bacteria</taxon>
        <taxon>Bacillati</taxon>
        <taxon>Bacillota</taxon>
        <taxon>Bacilli</taxon>
        <taxon>Lactobacillales</taxon>
        <taxon>Lactobacillaceae</taxon>
        <taxon>Limosilactobacillus</taxon>
    </lineage>
</organism>
<dbReference type="Pfam" id="PF06257">
    <property type="entry name" value="VEG"/>
    <property type="match status" value="1"/>
</dbReference>
<dbReference type="InterPro" id="IPR009366">
    <property type="entry name" value="Protein_Veg"/>
</dbReference>
<evidence type="ECO:0000313" key="1">
    <source>
        <dbReference type="EMBL" id="KRL28725.1"/>
    </source>
</evidence>
<gene>
    <name evidence="1" type="ORF">FD27_GL001506</name>
</gene>